<dbReference type="AlphaFoldDB" id="R5TMV6"/>
<keyword evidence="1" id="KW-0472">Membrane</keyword>
<gene>
    <name evidence="2" type="ORF">BN481_02301</name>
</gene>
<evidence type="ECO:0000313" key="2">
    <source>
        <dbReference type="EMBL" id="CCZ67068.1"/>
    </source>
</evidence>
<reference evidence="2" key="1">
    <citation type="submission" date="2012-11" db="EMBL/GenBank/DDBJ databases">
        <title>Dependencies among metagenomic species, viruses, plasmids and units of genetic variation.</title>
        <authorList>
            <person name="Nielsen H.B."/>
            <person name="Almeida M."/>
            <person name="Juncker A.S."/>
            <person name="Rasmussen S."/>
            <person name="Li J."/>
            <person name="Sunagawa S."/>
            <person name="Plichta D."/>
            <person name="Gautier L."/>
            <person name="Le Chatelier E."/>
            <person name="Peletier E."/>
            <person name="Bonde I."/>
            <person name="Nielsen T."/>
            <person name="Manichanh C."/>
            <person name="Arumugam M."/>
            <person name="Batto J."/>
            <person name="Santos M.B.Q.D."/>
            <person name="Blom N."/>
            <person name="Borruel N."/>
            <person name="Burgdorf K.S."/>
            <person name="Boumezbeur F."/>
            <person name="Casellas F."/>
            <person name="Dore J."/>
            <person name="Guarner F."/>
            <person name="Hansen T."/>
            <person name="Hildebrand F."/>
            <person name="Kaas R.S."/>
            <person name="Kennedy S."/>
            <person name="Kristiansen K."/>
            <person name="Kultima J.R."/>
            <person name="Leonard P."/>
            <person name="Levenez F."/>
            <person name="Lund O."/>
            <person name="Moumen B."/>
            <person name="Le Paslier D."/>
            <person name="Pons N."/>
            <person name="Pedersen O."/>
            <person name="Prifti E."/>
            <person name="Qin J."/>
            <person name="Raes J."/>
            <person name="Tap J."/>
            <person name="Tims S."/>
            <person name="Ussery D.W."/>
            <person name="Yamada T."/>
            <person name="MetaHit consortium"/>
            <person name="Renault P."/>
            <person name="Sicheritz-Ponten T."/>
            <person name="Bork P."/>
            <person name="Wang J."/>
            <person name="Brunak S."/>
            <person name="Ehrlich S.D."/>
        </authorList>
    </citation>
    <scope>NUCLEOTIDE SEQUENCE [LARGE SCALE GENOMIC DNA]</scope>
</reference>
<name>R5TMV6_MEDGN</name>
<dbReference type="EMBL" id="CBAL010000060">
    <property type="protein sequence ID" value="CCZ67068.1"/>
    <property type="molecule type" value="Genomic_DNA"/>
</dbReference>
<dbReference type="Proteomes" id="UP000018114">
    <property type="component" value="Unassembled WGS sequence"/>
</dbReference>
<organism evidence="2">
    <name type="scientific">Mediterraneibacter gnavus CAG:126</name>
    <dbReference type="NCBI Taxonomy" id="1263106"/>
    <lineage>
        <taxon>Bacteria</taxon>
        <taxon>Bacillati</taxon>
        <taxon>Bacillota</taxon>
        <taxon>Clostridia</taxon>
        <taxon>Lachnospirales</taxon>
        <taxon>Lachnospiraceae</taxon>
        <taxon>Mediterraneibacter</taxon>
    </lineage>
</organism>
<keyword evidence="1" id="KW-1133">Transmembrane helix</keyword>
<feature type="transmembrane region" description="Helical" evidence="1">
    <location>
        <begin position="61"/>
        <end position="83"/>
    </location>
</feature>
<keyword evidence="1" id="KW-0812">Transmembrane</keyword>
<feature type="transmembrane region" description="Helical" evidence="1">
    <location>
        <begin position="95"/>
        <end position="117"/>
    </location>
</feature>
<protein>
    <submittedName>
        <fullName evidence="2">MBOAT family protein</fullName>
    </submittedName>
</protein>
<proteinExistence type="predicted"/>
<sequence length="132" mass="15068">MKKEKTTQFLMKPKFRHIYAMLVVCIGFVMFRADTFGQGIQMIGTMFTGWNFDSASMQVAVYWLNPFYLVMLFVGILGCMPILPGIHAFMERGAAVKRIVVPFSYVGSVLLLLLSMMSLSSGTYNPFIYFRF</sequence>
<evidence type="ECO:0000256" key="1">
    <source>
        <dbReference type="SAM" id="Phobius"/>
    </source>
</evidence>
<comment type="caution">
    <text evidence="2">The sequence shown here is derived from an EMBL/GenBank/DDBJ whole genome shotgun (WGS) entry which is preliminary data.</text>
</comment>
<accession>R5TMV6</accession>